<reference evidence="3" key="1">
    <citation type="submission" date="2023-07" db="EMBL/GenBank/DDBJ databases">
        <title>Functional and genomic diversity of the sorghum phyllosphere microbiome.</title>
        <authorList>
            <person name="Shade A."/>
        </authorList>
    </citation>
    <scope>NUCLEOTIDE SEQUENCE</scope>
    <source>
        <strain evidence="3">SORGH_AS_1067</strain>
    </source>
</reference>
<dbReference type="PROSITE" id="PS51257">
    <property type="entry name" value="PROKAR_LIPOPROTEIN"/>
    <property type="match status" value="1"/>
</dbReference>
<evidence type="ECO:0008006" key="5">
    <source>
        <dbReference type="Google" id="ProtNLM"/>
    </source>
</evidence>
<comment type="caution">
    <text evidence="3">The sequence shown here is derived from an EMBL/GenBank/DDBJ whole genome shotgun (WGS) entry which is preliminary data.</text>
</comment>
<feature type="region of interest" description="Disordered" evidence="1">
    <location>
        <begin position="27"/>
        <end position="52"/>
    </location>
</feature>
<dbReference type="Proteomes" id="UP001239215">
    <property type="component" value="Unassembled WGS sequence"/>
</dbReference>
<dbReference type="AlphaFoldDB" id="A0AAJ1U2B3"/>
<keyword evidence="2" id="KW-0732">Signal</keyword>
<sequence length="165" mass="17169">MSRVRRTRSVLTATAAAVLLLASGCSDGGGDGDSDGADGSSGSPSTAPTALETTLGPDQVLEDFCTAAGLVAFMETGEDLRLWAQSMSDVERPTDLPDDAAAGLALLQEYAAQVPTDAVAAELEQPDYPPEQIAQLEAWSRYLEGCPQVTNPPQTIEPSAEPTED</sequence>
<evidence type="ECO:0000256" key="1">
    <source>
        <dbReference type="SAM" id="MobiDB-lite"/>
    </source>
</evidence>
<evidence type="ECO:0000313" key="3">
    <source>
        <dbReference type="EMBL" id="MDQ1106280.1"/>
    </source>
</evidence>
<organism evidence="3 4">
    <name type="scientific">Nocardioides zeae</name>
    <dbReference type="NCBI Taxonomy" id="1457234"/>
    <lineage>
        <taxon>Bacteria</taxon>
        <taxon>Bacillati</taxon>
        <taxon>Actinomycetota</taxon>
        <taxon>Actinomycetes</taxon>
        <taxon>Propionibacteriales</taxon>
        <taxon>Nocardioidaceae</taxon>
        <taxon>Nocardioides</taxon>
    </lineage>
</organism>
<feature type="compositionally biased region" description="Polar residues" evidence="1">
    <location>
        <begin position="148"/>
        <end position="157"/>
    </location>
</feature>
<feature type="region of interest" description="Disordered" evidence="1">
    <location>
        <begin position="145"/>
        <end position="165"/>
    </location>
</feature>
<name>A0AAJ1U2B3_9ACTN</name>
<proteinExistence type="predicted"/>
<feature type="chain" id="PRO_5042531402" description="DUF732 domain-containing protein" evidence="2">
    <location>
        <begin position="29"/>
        <end position="165"/>
    </location>
</feature>
<evidence type="ECO:0000256" key="2">
    <source>
        <dbReference type="SAM" id="SignalP"/>
    </source>
</evidence>
<dbReference type="EMBL" id="JAUTAN010000001">
    <property type="protein sequence ID" value="MDQ1106280.1"/>
    <property type="molecule type" value="Genomic_DNA"/>
</dbReference>
<evidence type="ECO:0000313" key="4">
    <source>
        <dbReference type="Proteomes" id="UP001239215"/>
    </source>
</evidence>
<gene>
    <name evidence="3" type="ORF">QE405_003564</name>
</gene>
<feature type="signal peptide" evidence="2">
    <location>
        <begin position="1"/>
        <end position="28"/>
    </location>
</feature>
<accession>A0AAJ1U2B3</accession>
<protein>
    <recommendedName>
        <fullName evidence="5">DUF732 domain-containing protein</fullName>
    </recommendedName>
</protein>